<dbReference type="GO" id="GO:0002504">
    <property type="term" value="P:antigen processing and presentation of peptide or polysaccharide antigen via MHC class II"/>
    <property type="evidence" value="ECO:0007669"/>
    <property type="project" value="UniProtKB-KW"/>
</dbReference>
<dbReference type="Gene3D" id="3.10.320.10">
    <property type="entry name" value="Class II Histocompatibility Antigen, M Beta Chain, Chain B, domain 1"/>
    <property type="match status" value="1"/>
</dbReference>
<evidence type="ECO:0000256" key="7">
    <source>
        <dbReference type="ARBA" id="ARBA00023157"/>
    </source>
</evidence>
<evidence type="ECO:0000256" key="2">
    <source>
        <dbReference type="ARBA" id="ARBA00022692"/>
    </source>
</evidence>
<name>A0A8C3FJB2_CHRPI</name>
<evidence type="ECO:0000259" key="11">
    <source>
        <dbReference type="SMART" id="SM00921"/>
    </source>
</evidence>
<dbReference type="SUPFAM" id="SSF54452">
    <property type="entry name" value="MHC antigen-recognition domain"/>
    <property type="match status" value="1"/>
</dbReference>
<keyword evidence="4" id="KW-1133">Transmembrane helix</keyword>
<protein>
    <recommendedName>
        <fullName evidence="11">MHC class II beta chain N-terminal domain-containing protein</fullName>
    </recommendedName>
</protein>
<dbReference type="GO" id="GO:0002250">
    <property type="term" value="P:adaptive immune response"/>
    <property type="evidence" value="ECO:0007669"/>
    <property type="project" value="UniProtKB-KW"/>
</dbReference>
<dbReference type="PANTHER" id="PTHR19944:SF99">
    <property type="entry name" value="HLA CLASS II HISTOCOMPATIBILITY ANTIGEN, DRB1 BETA CHAIN"/>
    <property type="match status" value="1"/>
</dbReference>
<evidence type="ECO:0000313" key="13">
    <source>
        <dbReference type="Proteomes" id="UP000694380"/>
    </source>
</evidence>
<keyword evidence="8" id="KW-0325">Glycoprotein</keyword>
<evidence type="ECO:0000256" key="1">
    <source>
        <dbReference type="ARBA" id="ARBA00004479"/>
    </source>
</evidence>
<dbReference type="GO" id="GO:0042613">
    <property type="term" value="C:MHC class II protein complex"/>
    <property type="evidence" value="ECO:0007669"/>
    <property type="project" value="UniProtKB-KW"/>
</dbReference>
<evidence type="ECO:0000313" key="12">
    <source>
        <dbReference type="Ensembl" id="ENSCPBP00000008284.1"/>
    </source>
</evidence>
<dbReference type="PANTHER" id="PTHR19944">
    <property type="entry name" value="MHC CLASS II-RELATED"/>
    <property type="match status" value="1"/>
</dbReference>
<organism evidence="12 13">
    <name type="scientific">Chrysemys picta bellii</name>
    <name type="common">Western painted turtle</name>
    <name type="synonym">Emys bellii</name>
    <dbReference type="NCBI Taxonomy" id="8478"/>
    <lineage>
        <taxon>Eukaryota</taxon>
        <taxon>Metazoa</taxon>
        <taxon>Chordata</taxon>
        <taxon>Craniata</taxon>
        <taxon>Vertebrata</taxon>
        <taxon>Euteleostomi</taxon>
        <taxon>Archelosauria</taxon>
        <taxon>Testudinata</taxon>
        <taxon>Testudines</taxon>
        <taxon>Cryptodira</taxon>
        <taxon>Durocryptodira</taxon>
        <taxon>Testudinoidea</taxon>
        <taxon>Emydidae</taxon>
        <taxon>Chrysemys</taxon>
    </lineage>
</organism>
<keyword evidence="3" id="KW-0391">Immunity</keyword>
<dbReference type="InterPro" id="IPR000353">
    <property type="entry name" value="MHC_II_b_N"/>
</dbReference>
<dbReference type="AlphaFoldDB" id="A0A8C3FJB2"/>
<feature type="region of interest" description="Disordered" evidence="10">
    <location>
        <begin position="1"/>
        <end position="24"/>
    </location>
</feature>
<dbReference type="FunFam" id="3.10.320.10:FF:000001">
    <property type="entry name" value="HLA class II histocompatibility antigen, DRB1-1 beta chain"/>
    <property type="match status" value="1"/>
</dbReference>
<accession>A0A8C3FJB2</accession>
<evidence type="ECO:0000256" key="5">
    <source>
        <dbReference type="ARBA" id="ARBA00023130"/>
    </source>
</evidence>
<reference evidence="12" key="1">
    <citation type="submission" date="2025-08" db="UniProtKB">
        <authorList>
            <consortium name="Ensembl"/>
        </authorList>
    </citation>
    <scope>IDENTIFICATION</scope>
</reference>
<dbReference type="SMART" id="SM00921">
    <property type="entry name" value="MHC_II_beta"/>
    <property type="match status" value="1"/>
</dbReference>
<feature type="domain" description="MHC class II beta chain N-terminal" evidence="11">
    <location>
        <begin position="42"/>
        <end position="116"/>
    </location>
</feature>
<proteinExistence type="predicted"/>
<evidence type="ECO:0000256" key="4">
    <source>
        <dbReference type="ARBA" id="ARBA00022989"/>
    </source>
</evidence>
<dbReference type="InterPro" id="IPR014745">
    <property type="entry name" value="MHC_II_a/b_N"/>
</dbReference>
<dbReference type="GeneTree" id="ENSGT00950000183127"/>
<keyword evidence="6" id="KW-0472">Membrane</keyword>
<keyword evidence="7" id="KW-1015">Disulfide bond</keyword>
<dbReference type="Ensembl" id="ENSCPBT00000009971.1">
    <property type="protein sequence ID" value="ENSCPBP00000008284.1"/>
    <property type="gene ID" value="ENSCPBG00000006485.1"/>
</dbReference>
<dbReference type="Pfam" id="PF00969">
    <property type="entry name" value="MHC_II_beta"/>
    <property type="match status" value="1"/>
</dbReference>
<dbReference type="Proteomes" id="UP000694380">
    <property type="component" value="Unplaced"/>
</dbReference>
<evidence type="ECO:0000256" key="9">
    <source>
        <dbReference type="ARBA" id="ARBA00023182"/>
    </source>
</evidence>
<dbReference type="InterPro" id="IPR011162">
    <property type="entry name" value="MHC_I/II-like_Ag-recog"/>
</dbReference>
<sequence length="166" mass="18474">PSWAALGVSGGIRPQRPGEPRPACPSHSLLPPAGWFLYQTKSDCLFTNGTERVRFLDRYMYDRQQFVQFDSDVGVYVGETEVGRHWAEYWNKNKEFLAQMRAAVDTFCRHNYGAVEGNRRPRATGGGSRRWGRVTGAGNLPGRPRVWLQRPLAAGSRAHPGQSGGG</sequence>
<keyword evidence="13" id="KW-1185">Reference proteome</keyword>
<evidence type="ECO:0000256" key="6">
    <source>
        <dbReference type="ARBA" id="ARBA00023136"/>
    </source>
</evidence>
<evidence type="ECO:0000256" key="8">
    <source>
        <dbReference type="ARBA" id="ARBA00023180"/>
    </source>
</evidence>
<keyword evidence="2" id="KW-0812">Transmembrane</keyword>
<dbReference type="InterPro" id="IPR050160">
    <property type="entry name" value="MHC/Immunoglobulin"/>
</dbReference>
<evidence type="ECO:0000256" key="10">
    <source>
        <dbReference type="SAM" id="MobiDB-lite"/>
    </source>
</evidence>
<evidence type="ECO:0000256" key="3">
    <source>
        <dbReference type="ARBA" id="ARBA00022859"/>
    </source>
</evidence>
<keyword evidence="9" id="KW-0491">MHC II</keyword>
<feature type="region of interest" description="Disordered" evidence="10">
    <location>
        <begin position="118"/>
        <end position="144"/>
    </location>
</feature>
<keyword evidence="5" id="KW-1064">Adaptive immunity</keyword>
<reference evidence="12" key="2">
    <citation type="submission" date="2025-09" db="UniProtKB">
        <authorList>
            <consortium name="Ensembl"/>
        </authorList>
    </citation>
    <scope>IDENTIFICATION</scope>
</reference>
<comment type="subcellular location">
    <subcellularLocation>
        <location evidence="1">Membrane</location>
        <topology evidence="1">Single-pass type I membrane protein</topology>
    </subcellularLocation>
</comment>